<feature type="region of interest" description="Disordered" evidence="1">
    <location>
        <begin position="1"/>
        <end position="20"/>
    </location>
</feature>
<dbReference type="AlphaFoldDB" id="A0A834WS77"/>
<name>A0A834WS77_9FABA</name>
<proteinExistence type="predicted"/>
<comment type="caution">
    <text evidence="2">The sequence shown here is derived from an EMBL/GenBank/DDBJ whole genome shotgun (WGS) entry which is preliminary data.</text>
</comment>
<evidence type="ECO:0000313" key="3">
    <source>
        <dbReference type="Proteomes" id="UP000634136"/>
    </source>
</evidence>
<dbReference type="EMBL" id="JAAIUW010000005">
    <property type="protein sequence ID" value="KAF7831126.1"/>
    <property type="molecule type" value="Genomic_DNA"/>
</dbReference>
<reference evidence="2" key="1">
    <citation type="submission" date="2020-09" db="EMBL/GenBank/DDBJ databases">
        <title>Genome-Enabled Discovery of Anthraquinone Biosynthesis in Senna tora.</title>
        <authorList>
            <person name="Kang S.-H."/>
            <person name="Pandey R.P."/>
            <person name="Lee C.-M."/>
            <person name="Sim J.-S."/>
            <person name="Jeong J.-T."/>
            <person name="Choi B.-S."/>
            <person name="Jung M."/>
            <person name="Ginzburg D."/>
            <person name="Zhao K."/>
            <person name="Won S.Y."/>
            <person name="Oh T.-J."/>
            <person name="Yu Y."/>
            <person name="Kim N.-H."/>
            <person name="Lee O.R."/>
            <person name="Lee T.-H."/>
            <person name="Bashyal P."/>
            <person name="Kim T.-S."/>
            <person name="Lee W.-H."/>
            <person name="Kawkins C."/>
            <person name="Kim C.-K."/>
            <person name="Kim J.S."/>
            <person name="Ahn B.O."/>
            <person name="Rhee S.Y."/>
            <person name="Sohng J.K."/>
        </authorList>
    </citation>
    <scope>NUCLEOTIDE SEQUENCE</scope>
    <source>
        <tissue evidence="2">Leaf</tissue>
    </source>
</reference>
<gene>
    <name evidence="2" type="ORF">G2W53_013459</name>
</gene>
<sequence length="20" mass="2570">MALHRLKKHPWEDFEHKRPN</sequence>
<dbReference type="Proteomes" id="UP000634136">
    <property type="component" value="Unassembled WGS sequence"/>
</dbReference>
<evidence type="ECO:0000313" key="2">
    <source>
        <dbReference type="EMBL" id="KAF7831126.1"/>
    </source>
</evidence>
<protein>
    <submittedName>
        <fullName evidence="2">Uncharacterized protein</fullName>
    </submittedName>
</protein>
<keyword evidence="3" id="KW-1185">Reference proteome</keyword>
<feature type="compositionally biased region" description="Basic and acidic residues" evidence="1">
    <location>
        <begin position="9"/>
        <end position="20"/>
    </location>
</feature>
<organism evidence="2 3">
    <name type="scientific">Senna tora</name>
    <dbReference type="NCBI Taxonomy" id="362788"/>
    <lineage>
        <taxon>Eukaryota</taxon>
        <taxon>Viridiplantae</taxon>
        <taxon>Streptophyta</taxon>
        <taxon>Embryophyta</taxon>
        <taxon>Tracheophyta</taxon>
        <taxon>Spermatophyta</taxon>
        <taxon>Magnoliopsida</taxon>
        <taxon>eudicotyledons</taxon>
        <taxon>Gunneridae</taxon>
        <taxon>Pentapetalae</taxon>
        <taxon>rosids</taxon>
        <taxon>fabids</taxon>
        <taxon>Fabales</taxon>
        <taxon>Fabaceae</taxon>
        <taxon>Caesalpinioideae</taxon>
        <taxon>Cassia clade</taxon>
        <taxon>Senna</taxon>
    </lineage>
</organism>
<accession>A0A834WS77</accession>
<evidence type="ECO:0000256" key="1">
    <source>
        <dbReference type="SAM" id="MobiDB-lite"/>
    </source>
</evidence>